<protein>
    <recommendedName>
        <fullName evidence="4">Apple domain-containing protein</fullName>
    </recommendedName>
</protein>
<organism evidence="2 3">
    <name type="scientific">Apiospora aurea</name>
    <dbReference type="NCBI Taxonomy" id="335848"/>
    <lineage>
        <taxon>Eukaryota</taxon>
        <taxon>Fungi</taxon>
        <taxon>Dikarya</taxon>
        <taxon>Ascomycota</taxon>
        <taxon>Pezizomycotina</taxon>
        <taxon>Sordariomycetes</taxon>
        <taxon>Xylariomycetidae</taxon>
        <taxon>Amphisphaeriales</taxon>
        <taxon>Apiosporaceae</taxon>
        <taxon>Apiospora</taxon>
    </lineage>
</organism>
<evidence type="ECO:0000256" key="1">
    <source>
        <dbReference type="SAM" id="MobiDB-lite"/>
    </source>
</evidence>
<dbReference type="RefSeq" id="XP_066697397.1">
    <property type="nucleotide sequence ID" value="XM_066844999.1"/>
</dbReference>
<feature type="region of interest" description="Disordered" evidence="1">
    <location>
        <begin position="73"/>
        <end position="110"/>
    </location>
</feature>
<dbReference type="EMBL" id="JAQQWE010000006">
    <property type="protein sequence ID" value="KAK7947891.1"/>
    <property type="molecule type" value="Genomic_DNA"/>
</dbReference>
<sequence>MFLNSAPTPGRVAGLGTAVVDGPTDISTSTITETATITEAATSTAYTTSVVNFVRARVYRTITTYTRNMAEAPITQKLKKKRGDRCPAKPKPSHSASTTGSAPSSTATSNPADALKSFADDVVSAAAPTVTDTVTMAFTAAAGPAATTTAVGATFEFQQQIFYDRCVPFLYRQLYTDVAGIPLTADALFQYCAARCVADDGCGEVWISHHNPVTRSGLWCVLGGTDHNSGDTWLSNQDFQCRYPPIGATGTWYHRRNSSN</sequence>
<comment type="caution">
    <text evidence="2">The sequence shown here is derived from an EMBL/GenBank/DDBJ whole genome shotgun (WGS) entry which is preliminary data.</text>
</comment>
<keyword evidence="3" id="KW-1185">Reference proteome</keyword>
<dbReference type="Proteomes" id="UP001391051">
    <property type="component" value="Unassembled WGS sequence"/>
</dbReference>
<dbReference type="GeneID" id="92078061"/>
<evidence type="ECO:0008006" key="4">
    <source>
        <dbReference type="Google" id="ProtNLM"/>
    </source>
</evidence>
<gene>
    <name evidence="2" type="ORF">PG986_008777</name>
</gene>
<accession>A0ABR1Q729</accession>
<evidence type="ECO:0000313" key="3">
    <source>
        <dbReference type="Proteomes" id="UP001391051"/>
    </source>
</evidence>
<evidence type="ECO:0000313" key="2">
    <source>
        <dbReference type="EMBL" id="KAK7947891.1"/>
    </source>
</evidence>
<feature type="compositionally biased region" description="Low complexity" evidence="1">
    <location>
        <begin position="93"/>
        <end position="110"/>
    </location>
</feature>
<name>A0ABR1Q729_9PEZI</name>
<proteinExistence type="predicted"/>
<reference evidence="2 3" key="1">
    <citation type="submission" date="2023-01" db="EMBL/GenBank/DDBJ databases">
        <title>Analysis of 21 Apiospora genomes using comparative genomics revels a genus with tremendous synthesis potential of carbohydrate active enzymes and secondary metabolites.</title>
        <authorList>
            <person name="Sorensen T."/>
        </authorList>
    </citation>
    <scope>NUCLEOTIDE SEQUENCE [LARGE SCALE GENOMIC DNA]</scope>
    <source>
        <strain evidence="2 3">CBS 24483</strain>
    </source>
</reference>